<keyword evidence="1 2" id="KW-0129">CBS domain</keyword>
<evidence type="ECO:0000313" key="4">
    <source>
        <dbReference type="EMBL" id="AFA39343.1"/>
    </source>
</evidence>
<dbReference type="AlphaFoldDB" id="H6QAE2"/>
<feature type="domain" description="CBS" evidence="3">
    <location>
        <begin position="14"/>
        <end position="70"/>
    </location>
</feature>
<evidence type="ECO:0000256" key="2">
    <source>
        <dbReference type="PROSITE-ProRule" id="PRU00703"/>
    </source>
</evidence>
<dbReference type="KEGG" id="pog:Pogu_1316"/>
<dbReference type="PANTHER" id="PTHR43080">
    <property type="entry name" value="CBS DOMAIN-CONTAINING PROTEIN CBSX3, MITOCHONDRIAL"/>
    <property type="match status" value="1"/>
</dbReference>
<evidence type="ECO:0000313" key="5">
    <source>
        <dbReference type="Proteomes" id="UP000009062"/>
    </source>
</evidence>
<protein>
    <submittedName>
        <fullName evidence="4">Signal-transduction protein containing cAMP-binding and CBS domains</fullName>
    </submittedName>
</protein>
<name>H6QAE2_PYROT</name>
<dbReference type="InterPro" id="IPR051257">
    <property type="entry name" value="Diverse_CBS-Domain"/>
</dbReference>
<dbReference type="PANTHER" id="PTHR43080:SF2">
    <property type="entry name" value="CBS DOMAIN-CONTAINING PROTEIN"/>
    <property type="match status" value="1"/>
</dbReference>
<dbReference type="eggNOG" id="arCOG00631">
    <property type="taxonomic scope" value="Archaea"/>
</dbReference>
<gene>
    <name evidence="4" type="ordered locus">Pogu_1316</name>
</gene>
<sequence>MVAPARGLKIRDLVKRPPITIPQNASILEAAYVVAKNDIGALLVADSTGSPAAVLSERDIVKAISMRIPLSTPVEAFMSTTTVNADDSVEKAAKLMWIYNIRHLVVV</sequence>
<dbReference type="HOGENOM" id="CLU_040681_12_1_2"/>
<dbReference type="SUPFAM" id="SSF54631">
    <property type="entry name" value="CBS-domain pair"/>
    <property type="match status" value="1"/>
</dbReference>
<accession>H6QAE2</accession>
<dbReference type="STRING" id="698757.Pogu_1316"/>
<keyword evidence="5" id="KW-1185">Reference proteome</keyword>
<evidence type="ECO:0000256" key="1">
    <source>
        <dbReference type="ARBA" id="ARBA00023122"/>
    </source>
</evidence>
<dbReference type="Proteomes" id="UP000009062">
    <property type="component" value="Chromosome"/>
</dbReference>
<evidence type="ECO:0000259" key="3">
    <source>
        <dbReference type="PROSITE" id="PS51371"/>
    </source>
</evidence>
<dbReference type="InterPro" id="IPR000644">
    <property type="entry name" value="CBS_dom"/>
</dbReference>
<reference evidence="4 5" key="1">
    <citation type="journal article" date="2012" name="Stand. Genomic Sci.">
        <title>Complete genome sequence of Pyrobaculum oguniense.</title>
        <authorList>
            <person name="Bernick D.L."/>
            <person name="Karplus K."/>
            <person name="Lui L.M."/>
            <person name="Coker J.K."/>
            <person name="Murphy J.N."/>
            <person name="Chan P.P."/>
            <person name="Cozen A.E."/>
            <person name="Lowe T.M."/>
        </authorList>
    </citation>
    <scope>NUCLEOTIDE SEQUENCE [LARGE SCALE GENOMIC DNA]</scope>
    <source>
        <strain evidence="4 5">TE7</strain>
    </source>
</reference>
<dbReference type="EMBL" id="CP003316">
    <property type="protein sequence ID" value="AFA39343.1"/>
    <property type="molecule type" value="Genomic_DNA"/>
</dbReference>
<dbReference type="SMART" id="SM00116">
    <property type="entry name" value="CBS"/>
    <property type="match status" value="1"/>
</dbReference>
<dbReference type="PROSITE" id="PS51371">
    <property type="entry name" value="CBS"/>
    <property type="match status" value="1"/>
</dbReference>
<dbReference type="Gene3D" id="3.10.580.10">
    <property type="entry name" value="CBS-domain"/>
    <property type="match status" value="1"/>
</dbReference>
<dbReference type="InterPro" id="IPR046342">
    <property type="entry name" value="CBS_dom_sf"/>
</dbReference>
<dbReference type="Pfam" id="PF00571">
    <property type="entry name" value="CBS"/>
    <property type="match status" value="1"/>
</dbReference>
<organism evidence="4 5">
    <name type="scientific">Pyrobaculum oguniense (strain DSM 13380 / JCM 10595 / TE7)</name>
    <dbReference type="NCBI Taxonomy" id="698757"/>
    <lineage>
        <taxon>Archaea</taxon>
        <taxon>Thermoproteota</taxon>
        <taxon>Thermoprotei</taxon>
        <taxon>Thermoproteales</taxon>
        <taxon>Thermoproteaceae</taxon>
        <taxon>Pyrobaculum</taxon>
    </lineage>
</organism>
<proteinExistence type="predicted"/>